<evidence type="ECO:0008006" key="4">
    <source>
        <dbReference type="Google" id="ProtNLM"/>
    </source>
</evidence>
<feature type="transmembrane region" description="Helical" evidence="1">
    <location>
        <begin position="93"/>
        <end position="118"/>
    </location>
</feature>
<dbReference type="RefSeq" id="WP_066243405.1">
    <property type="nucleotide sequence ID" value="NZ_LSGP01000020.1"/>
</dbReference>
<feature type="transmembrane region" description="Helical" evidence="1">
    <location>
        <begin position="55"/>
        <end position="72"/>
    </location>
</feature>
<keyword evidence="3" id="KW-1185">Reference proteome</keyword>
<dbReference type="Pfam" id="PF04474">
    <property type="entry name" value="DUF554"/>
    <property type="match status" value="1"/>
</dbReference>
<name>A0A154BP64_ANASB</name>
<comment type="caution">
    <text evidence="2">The sequence shown here is derived from an EMBL/GenBank/DDBJ whole genome shotgun (WGS) entry which is preliminary data.</text>
</comment>
<keyword evidence="1" id="KW-0812">Transmembrane</keyword>
<dbReference type="STRING" id="1794912.AXX12_10985"/>
<sequence>MKGTLVNAAVVLLGSGLGLLLRSGFAERYQKTVMQGLGLAVLLIGLEMALKTKNVLIVILSLVIGGLAGEWADIDARLNRFGAWLSEQTKGRYGDLGQGFVAASLIYCVGAMAIVGSIQDGLTGDATTLYAKSMLDGISSVVLTSAMGAGVALSSITILLYQGTITLLAGQLSSVLGEAVIREMTAVGGILIVGIAMLMLELKVIKVANLLPAILFAAVIATYWV</sequence>
<dbReference type="PANTHER" id="PTHR36111:SF2">
    <property type="entry name" value="INNER MEMBRANE PROTEIN"/>
    <property type="match status" value="1"/>
</dbReference>
<gene>
    <name evidence="2" type="ORF">AXX12_10985</name>
</gene>
<dbReference type="EMBL" id="LSGP01000020">
    <property type="protein sequence ID" value="KYZ75726.1"/>
    <property type="molecule type" value="Genomic_DNA"/>
</dbReference>
<dbReference type="AlphaFoldDB" id="A0A154BP64"/>
<feature type="transmembrane region" description="Helical" evidence="1">
    <location>
        <begin position="138"/>
        <end position="160"/>
    </location>
</feature>
<evidence type="ECO:0000313" key="2">
    <source>
        <dbReference type="EMBL" id="KYZ75726.1"/>
    </source>
</evidence>
<protein>
    <recommendedName>
        <fullName evidence="4">DUF554 domain-containing protein</fullName>
    </recommendedName>
</protein>
<dbReference type="OrthoDB" id="9797976at2"/>
<keyword evidence="1" id="KW-1133">Transmembrane helix</keyword>
<dbReference type="InterPro" id="IPR007563">
    <property type="entry name" value="DUF554"/>
</dbReference>
<dbReference type="Proteomes" id="UP000076268">
    <property type="component" value="Unassembled WGS sequence"/>
</dbReference>
<organism evidence="2 3">
    <name type="scientific">Anaerosporomusa subterranea</name>
    <dbReference type="NCBI Taxonomy" id="1794912"/>
    <lineage>
        <taxon>Bacteria</taxon>
        <taxon>Bacillati</taxon>
        <taxon>Bacillota</taxon>
        <taxon>Negativicutes</taxon>
        <taxon>Acetonemataceae</taxon>
        <taxon>Anaerosporomusa</taxon>
    </lineage>
</organism>
<evidence type="ECO:0000313" key="3">
    <source>
        <dbReference type="Proteomes" id="UP000076268"/>
    </source>
</evidence>
<feature type="transmembrane region" description="Helical" evidence="1">
    <location>
        <begin position="206"/>
        <end position="224"/>
    </location>
</feature>
<reference evidence="2 3" key="1">
    <citation type="submission" date="2016-02" db="EMBL/GenBank/DDBJ databases">
        <title>Anaerosporomusa subterraneum gen. nov., sp. nov., a spore-forming obligate anaerobe isolated from saprolite.</title>
        <authorList>
            <person name="Choi J.K."/>
            <person name="Shah M."/>
            <person name="Yee N."/>
        </authorList>
    </citation>
    <scope>NUCLEOTIDE SEQUENCE [LARGE SCALE GENOMIC DNA]</scope>
    <source>
        <strain evidence="2 3">RU4</strain>
    </source>
</reference>
<proteinExistence type="predicted"/>
<keyword evidence="1" id="KW-0472">Membrane</keyword>
<accession>A0A154BP64</accession>
<dbReference type="PANTHER" id="PTHR36111">
    <property type="entry name" value="INNER MEMBRANE PROTEIN-RELATED"/>
    <property type="match status" value="1"/>
</dbReference>
<evidence type="ECO:0000256" key="1">
    <source>
        <dbReference type="SAM" id="Phobius"/>
    </source>
</evidence>
<feature type="transmembrane region" description="Helical" evidence="1">
    <location>
        <begin position="180"/>
        <end position="200"/>
    </location>
</feature>